<dbReference type="SUPFAM" id="SSF100920">
    <property type="entry name" value="Heat shock protein 70kD (HSP70), peptide-binding domain"/>
    <property type="match status" value="1"/>
</dbReference>
<dbReference type="Gene3D" id="2.60.34.10">
    <property type="entry name" value="Substrate Binding Domain Of DNAk, Chain A, domain 1"/>
    <property type="match status" value="1"/>
</dbReference>
<evidence type="ECO:0000256" key="6">
    <source>
        <dbReference type="ARBA" id="ARBA00022741"/>
    </source>
</evidence>
<dbReference type="Proteomes" id="UP000004198">
    <property type="component" value="Unassembled WGS sequence"/>
</dbReference>
<dbReference type="RefSeq" id="WP_007058957.1">
    <property type="nucleotide sequence ID" value="NZ_ACVI01000001.1"/>
</dbReference>
<dbReference type="PANTHER" id="PTHR19375">
    <property type="entry name" value="HEAT SHOCK PROTEIN 70KDA"/>
    <property type="match status" value="1"/>
</dbReference>
<comment type="caution">
    <text evidence="14">The sequence shown here is derived from an EMBL/GenBank/DDBJ whole genome shotgun (WGS) entry which is preliminary data.</text>
</comment>
<keyword evidence="15" id="KW-1185">Reference proteome</keyword>
<dbReference type="OrthoDB" id="9766019at2"/>
<evidence type="ECO:0000256" key="3">
    <source>
        <dbReference type="ARBA" id="ARBA00014415"/>
    </source>
</evidence>
<evidence type="ECO:0000256" key="4">
    <source>
        <dbReference type="ARBA" id="ARBA00017249"/>
    </source>
</evidence>
<evidence type="ECO:0000256" key="2">
    <source>
        <dbReference type="ARBA" id="ARBA00007381"/>
    </source>
</evidence>
<evidence type="ECO:0000256" key="1">
    <source>
        <dbReference type="ARBA" id="ARBA00002290"/>
    </source>
</evidence>
<evidence type="ECO:0000256" key="10">
    <source>
        <dbReference type="ARBA" id="ARBA00030019"/>
    </source>
</evidence>
<comment type="similarity">
    <text evidence="2 13">Belongs to the heat shock protein 70 family.</text>
</comment>
<dbReference type="eggNOG" id="COG0443">
    <property type="taxonomic scope" value="Bacteria"/>
</dbReference>
<keyword evidence="7 13" id="KW-0067">ATP-binding</keyword>
<keyword evidence="5" id="KW-0597">Phosphoprotein</keyword>
<dbReference type="InterPro" id="IPR029047">
    <property type="entry name" value="HSP70_peptide-bd_sf"/>
</dbReference>
<dbReference type="STRING" id="536227.Ccar_02955"/>
<dbReference type="KEGG" id="cck:Ccar_02955"/>
<evidence type="ECO:0000256" key="5">
    <source>
        <dbReference type="ARBA" id="ARBA00022553"/>
    </source>
</evidence>
<dbReference type="GO" id="GO:0005524">
    <property type="term" value="F:ATP binding"/>
    <property type="evidence" value="ECO:0007669"/>
    <property type="project" value="UniProtKB-KW"/>
</dbReference>
<evidence type="ECO:0000256" key="11">
    <source>
        <dbReference type="ARBA" id="ARBA00030945"/>
    </source>
</evidence>
<sequence>MAILGIDLGTTNSLISYFTENGPIIIPNALGSKLTPSVVSIDDNGEILVGQVAKERLITHPHCTVAAFKRYMGTNKAFHIGDHKFLPEELSSFIIRSLKMDAEAYLGEPVEEVIISVPAYFNDTQRKATQRAGRLAGLKVERLINEPTAAAIAYGLHQKETESNFLVFDLGGGTFDVSILELFENVMEVRAVSGNNFLGGEDFTEVLVNLFIEHHKLNKETLDLKVYVALRKQAEICKRNLKENNSAFMSCHIDGQVLEFNITRQEFEVAAKSLINKLRNPIERALKDASINPDELDSIILVGGATRMPLISSFISKLFGRIPCCSINPDEAVALGAGIQSAMKERNSVLKEVVLTDVCPYTLGTDVVVRDTSGKFEPGHFFPIIERNTVIPASKQELLYTIYDNQKSINIGIYQGESRLIENNIKLGELNIDVPQAPAGMEAIAVRYTYDINGILEVEVTAVETGLKKRIVIEENPGMMSEEEITKRLKALESIKIHPRDRMENKLLIARGERLYEEYLGNDRILIDNMLQDFEYILKRQNNDEIRKAANVLKKKLDQIEKYQEF</sequence>
<evidence type="ECO:0000313" key="15">
    <source>
        <dbReference type="Proteomes" id="UP000004198"/>
    </source>
</evidence>
<dbReference type="GO" id="GO:0016491">
    <property type="term" value="F:oxidoreductase activity"/>
    <property type="evidence" value="ECO:0007669"/>
    <property type="project" value="UniProtKB-KW"/>
</dbReference>
<keyword evidence="9" id="KW-0143">Chaperone</keyword>
<dbReference type="Gene3D" id="3.30.420.40">
    <property type="match status" value="3"/>
</dbReference>
<organism evidence="14 15">
    <name type="scientific">Clostridium carboxidivorans P7</name>
    <dbReference type="NCBI Taxonomy" id="536227"/>
    <lineage>
        <taxon>Bacteria</taxon>
        <taxon>Bacillati</taxon>
        <taxon>Bacillota</taxon>
        <taxon>Clostridia</taxon>
        <taxon>Eubacteriales</taxon>
        <taxon>Clostridiaceae</taxon>
        <taxon>Clostridium</taxon>
    </lineage>
</organism>
<evidence type="ECO:0000256" key="8">
    <source>
        <dbReference type="ARBA" id="ARBA00023016"/>
    </source>
</evidence>
<protein>
    <recommendedName>
        <fullName evidence="3">Chaperone protein DnaK</fullName>
    </recommendedName>
    <alternativeName>
        <fullName evidence="4">Chaperone protein dnaK</fullName>
    </alternativeName>
    <alternativeName>
        <fullName evidence="12">HSP70</fullName>
    </alternativeName>
    <alternativeName>
        <fullName evidence="11">Heat shock 70 kDa protein</fullName>
    </alternativeName>
    <alternativeName>
        <fullName evidence="10">Heat shock protein 70</fullName>
    </alternativeName>
</protein>
<dbReference type="Gene3D" id="3.90.640.10">
    <property type="entry name" value="Actin, Chain A, domain 4"/>
    <property type="match status" value="1"/>
</dbReference>
<evidence type="ECO:0000313" key="14">
    <source>
        <dbReference type="EMBL" id="EET89483.1"/>
    </source>
</evidence>
<evidence type="ECO:0000256" key="7">
    <source>
        <dbReference type="ARBA" id="ARBA00022840"/>
    </source>
</evidence>
<name>C6PMJ1_9CLOT</name>
<dbReference type="FunFam" id="3.30.420.40:FF:000144">
    <property type="entry name" value="Molecular chaperone HscC"/>
    <property type="match status" value="1"/>
</dbReference>
<gene>
    <name evidence="14" type="ORF">CcarbDRAFT_0072</name>
</gene>
<evidence type="ECO:0000256" key="13">
    <source>
        <dbReference type="RuleBase" id="RU003322"/>
    </source>
</evidence>
<dbReference type="SUPFAM" id="SSF53067">
    <property type="entry name" value="Actin-like ATPase domain"/>
    <property type="match status" value="2"/>
</dbReference>
<keyword evidence="14" id="KW-0560">Oxidoreductase</keyword>
<dbReference type="InterPro" id="IPR018181">
    <property type="entry name" value="Heat_shock_70_CS"/>
</dbReference>
<dbReference type="CDD" id="cd10235">
    <property type="entry name" value="ASKHA_NBD_HSP70_HscC"/>
    <property type="match status" value="1"/>
</dbReference>
<dbReference type="PRINTS" id="PR00301">
    <property type="entry name" value="HEATSHOCK70"/>
</dbReference>
<accession>C6PMJ1</accession>
<dbReference type="PATRIC" id="fig|536227.13.peg.623"/>
<reference evidence="14 15" key="1">
    <citation type="submission" date="2009-06" db="EMBL/GenBank/DDBJ databases">
        <title>The draft genome of Clostridium carboxidivorans P7.</title>
        <authorList>
            <consortium name="US DOE Joint Genome Institute (JGI-PGF)"/>
            <person name="Lucas S."/>
            <person name="Copeland A."/>
            <person name="Lapidus A."/>
            <person name="Glavina del Rio T."/>
            <person name="Tice H."/>
            <person name="Bruce D."/>
            <person name="Goodwin L."/>
            <person name="Pitluck S."/>
            <person name="Larimer F."/>
            <person name="Land M.L."/>
            <person name="Hauser L."/>
            <person name="Hemme C.L."/>
        </authorList>
    </citation>
    <scope>NUCLEOTIDE SEQUENCE [LARGE SCALE GENOMIC DNA]</scope>
    <source>
        <strain evidence="14 15">P7</strain>
    </source>
</reference>
<dbReference type="InterPro" id="IPR042030">
    <property type="entry name" value="HscC_NBD"/>
</dbReference>
<dbReference type="PROSITE" id="PS00329">
    <property type="entry name" value="HSP70_2"/>
    <property type="match status" value="1"/>
</dbReference>
<dbReference type="PROSITE" id="PS01036">
    <property type="entry name" value="HSP70_3"/>
    <property type="match status" value="1"/>
</dbReference>
<evidence type="ECO:0000256" key="12">
    <source>
        <dbReference type="ARBA" id="ARBA00033103"/>
    </source>
</evidence>
<dbReference type="InterPro" id="IPR013126">
    <property type="entry name" value="Hsp_70_fam"/>
</dbReference>
<dbReference type="PROSITE" id="PS00297">
    <property type="entry name" value="HSP70_1"/>
    <property type="match status" value="1"/>
</dbReference>
<keyword evidence="6 13" id="KW-0547">Nucleotide-binding</keyword>
<dbReference type="Pfam" id="PF00012">
    <property type="entry name" value="HSP70"/>
    <property type="match status" value="2"/>
</dbReference>
<comment type="function">
    <text evidence="1">Acts as a chaperone.</text>
</comment>
<evidence type="ECO:0000256" key="9">
    <source>
        <dbReference type="ARBA" id="ARBA00023186"/>
    </source>
</evidence>
<dbReference type="GO" id="GO:0140662">
    <property type="term" value="F:ATP-dependent protein folding chaperone"/>
    <property type="evidence" value="ECO:0007669"/>
    <property type="project" value="InterPro"/>
</dbReference>
<keyword evidence="8" id="KW-0346">Stress response</keyword>
<dbReference type="AlphaFoldDB" id="C6PMJ1"/>
<proteinExistence type="inferred from homology"/>
<dbReference type="InterPro" id="IPR043129">
    <property type="entry name" value="ATPase_NBD"/>
</dbReference>
<dbReference type="EMBL" id="ACVI01000001">
    <property type="protein sequence ID" value="EET89483.1"/>
    <property type="molecule type" value="Genomic_DNA"/>
</dbReference>